<evidence type="ECO:0000259" key="9">
    <source>
        <dbReference type="Pfam" id="PF17959"/>
    </source>
</evidence>
<keyword evidence="11" id="KW-1185">Reference proteome</keyword>
<protein>
    <recommendedName>
        <fullName evidence="3">glutaminase</fullName>
        <ecNumber evidence="3">3.5.1.2</ecNumber>
    </recommendedName>
    <alternativeName>
        <fullName evidence="8">L-glutamine amidohydrolase</fullName>
    </alternativeName>
</protein>
<organism evidence="10 11">
    <name type="scientific">Oikopleura dioica</name>
    <name type="common">Tunicate</name>
    <dbReference type="NCBI Taxonomy" id="34765"/>
    <lineage>
        <taxon>Eukaryota</taxon>
        <taxon>Metazoa</taxon>
        <taxon>Chordata</taxon>
        <taxon>Tunicata</taxon>
        <taxon>Appendicularia</taxon>
        <taxon>Copelata</taxon>
        <taxon>Oikopleuridae</taxon>
        <taxon>Oikopleura</taxon>
    </lineage>
</organism>
<dbReference type="Pfam" id="PF12796">
    <property type="entry name" value="Ank_2"/>
    <property type="match status" value="1"/>
</dbReference>
<dbReference type="InterPro" id="IPR002110">
    <property type="entry name" value="Ankyrin_rpt"/>
</dbReference>
<dbReference type="PANTHER" id="PTHR12544:SF29">
    <property type="entry name" value="GLUTAMINASE"/>
    <property type="match status" value="1"/>
</dbReference>
<evidence type="ECO:0000313" key="10">
    <source>
        <dbReference type="EMBL" id="CBY19777.1"/>
    </source>
</evidence>
<dbReference type="FunFam" id="3.40.710.10:FF:000008">
    <property type="entry name" value="Glutaminase, isoform E"/>
    <property type="match status" value="1"/>
</dbReference>
<evidence type="ECO:0000256" key="2">
    <source>
        <dbReference type="ARBA" id="ARBA00011881"/>
    </source>
</evidence>
<evidence type="ECO:0000256" key="8">
    <source>
        <dbReference type="ARBA" id="ARBA00077251"/>
    </source>
</evidence>
<accession>E4XLU8</accession>
<dbReference type="Pfam" id="PF17959">
    <property type="entry name" value="EF-hand_14"/>
    <property type="match status" value="1"/>
</dbReference>
<dbReference type="GO" id="GO:0004359">
    <property type="term" value="F:glutaminase activity"/>
    <property type="evidence" value="ECO:0007669"/>
    <property type="project" value="UniProtKB-EC"/>
</dbReference>
<evidence type="ECO:0000256" key="1">
    <source>
        <dbReference type="ARBA" id="ARBA00011076"/>
    </source>
</evidence>
<dbReference type="SUPFAM" id="SSF48403">
    <property type="entry name" value="Ankyrin repeat"/>
    <property type="match status" value="1"/>
</dbReference>
<dbReference type="Proteomes" id="UP000001307">
    <property type="component" value="Unassembled WGS sequence"/>
</dbReference>
<keyword evidence="5" id="KW-0378">Hydrolase</keyword>
<reference evidence="10 11" key="1">
    <citation type="journal article" date="2010" name="Science">
        <title>Plasticity of animal genome architecture unmasked by rapid evolution of a pelagic tunicate.</title>
        <authorList>
            <person name="Denoeud F."/>
            <person name="Henriet S."/>
            <person name="Mungpakdee S."/>
            <person name="Aury J.M."/>
            <person name="Da Silva C."/>
            <person name="Brinkmann H."/>
            <person name="Mikhaleva J."/>
            <person name="Olsen L.C."/>
            <person name="Jubin C."/>
            <person name="Canestro C."/>
            <person name="Bouquet J.M."/>
            <person name="Danks G."/>
            <person name="Poulain J."/>
            <person name="Campsteijn C."/>
            <person name="Adamski M."/>
            <person name="Cross I."/>
            <person name="Yadetie F."/>
            <person name="Muffato M."/>
            <person name="Louis A."/>
            <person name="Butcher S."/>
            <person name="Tsagkogeorga G."/>
            <person name="Konrad A."/>
            <person name="Singh S."/>
            <person name="Jensen M.F."/>
            <person name="Cong E.H."/>
            <person name="Eikeseth-Otteraa H."/>
            <person name="Noel B."/>
            <person name="Anthouard V."/>
            <person name="Porcel B.M."/>
            <person name="Kachouri-Lafond R."/>
            <person name="Nishino A."/>
            <person name="Ugolini M."/>
            <person name="Chourrout P."/>
            <person name="Nishida H."/>
            <person name="Aasland R."/>
            <person name="Huzurbazar S."/>
            <person name="Westhof E."/>
            <person name="Delsuc F."/>
            <person name="Lehrach H."/>
            <person name="Reinhardt R."/>
            <person name="Weissenbach J."/>
            <person name="Roy S.W."/>
            <person name="Artiguenave F."/>
            <person name="Postlethwait J.H."/>
            <person name="Manak J.R."/>
            <person name="Thompson E.M."/>
            <person name="Jaillon O."/>
            <person name="Du Pasquier L."/>
            <person name="Boudinot P."/>
            <person name="Liberles D.A."/>
            <person name="Volff J.N."/>
            <person name="Philippe H."/>
            <person name="Lenhard B."/>
            <person name="Roest Crollius H."/>
            <person name="Wincker P."/>
            <person name="Chourrout D."/>
        </authorList>
    </citation>
    <scope>NUCLEOTIDE SEQUENCE [LARGE SCALE GENOMIC DNA]</scope>
</reference>
<evidence type="ECO:0000256" key="4">
    <source>
        <dbReference type="ARBA" id="ARBA00022737"/>
    </source>
</evidence>
<feature type="domain" description="Glutaminase EF-hand" evidence="9">
    <location>
        <begin position="11"/>
        <end position="90"/>
    </location>
</feature>
<comment type="similarity">
    <text evidence="1">Belongs to the glutaminase family.</text>
</comment>
<dbReference type="NCBIfam" id="TIGR03814">
    <property type="entry name" value="Gln_ase"/>
    <property type="match status" value="1"/>
</dbReference>
<keyword evidence="6" id="KW-0040">ANK repeat</keyword>
<dbReference type="OrthoDB" id="10007940at2759"/>
<dbReference type="PANTHER" id="PTHR12544">
    <property type="entry name" value="GLUTAMINASE"/>
    <property type="match status" value="1"/>
</dbReference>
<name>E4XLU8_OIKDI</name>
<dbReference type="EMBL" id="FN653072">
    <property type="protein sequence ID" value="CBY19777.1"/>
    <property type="molecule type" value="Genomic_DNA"/>
</dbReference>
<evidence type="ECO:0000256" key="5">
    <source>
        <dbReference type="ARBA" id="ARBA00022801"/>
    </source>
</evidence>
<comment type="catalytic activity">
    <reaction evidence="7">
        <text>L-glutamine + H2O = L-glutamate + NH4(+)</text>
        <dbReference type="Rhea" id="RHEA:15889"/>
        <dbReference type="ChEBI" id="CHEBI:15377"/>
        <dbReference type="ChEBI" id="CHEBI:28938"/>
        <dbReference type="ChEBI" id="CHEBI:29985"/>
        <dbReference type="ChEBI" id="CHEBI:58359"/>
        <dbReference type="EC" id="3.5.1.2"/>
    </reaction>
</comment>
<evidence type="ECO:0000256" key="7">
    <source>
        <dbReference type="ARBA" id="ARBA00049534"/>
    </source>
</evidence>
<dbReference type="GO" id="GO:0006543">
    <property type="term" value="P:L-glutamine catabolic process"/>
    <property type="evidence" value="ECO:0007669"/>
    <property type="project" value="TreeGrafter"/>
</dbReference>
<dbReference type="InterPro" id="IPR012338">
    <property type="entry name" value="Beta-lactam/transpept-like"/>
</dbReference>
<proteinExistence type="inferred from homology"/>
<dbReference type="GO" id="GO:0006537">
    <property type="term" value="P:glutamate biosynthetic process"/>
    <property type="evidence" value="ECO:0007669"/>
    <property type="project" value="TreeGrafter"/>
</dbReference>
<evidence type="ECO:0000256" key="6">
    <source>
        <dbReference type="ARBA" id="ARBA00023043"/>
    </source>
</evidence>
<evidence type="ECO:0000256" key="3">
    <source>
        <dbReference type="ARBA" id="ARBA00012918"/>
    </source>
</evidence>
<dbReference type="FunCoup" id="E4XLU8">
    <property type="interactions" value="33"/>
</dbReference>
<dbReference type="Gene3D" id="3.40.710.10">
    <property type="entry name" value="DD-peptidase/beta-lactamase superfamily"/>
    <property type="match status" value="1"/>
</dbReference>
<dbReference type="Gene3D" id="1.10.238.210">
    <property type="match status" value="1"/>
</dbReference>
<dbReference type="InParanoid" id="E4XLU8"/>
<dbReference type="HAMAP" id="MF_00313">
    <property type="entry name" value="Glutaminase"/>
    <property type="match status" value="1"/>
</dbReference>
<dbReference type="InterPro" id="IPR036770">
    <property type="entry name" value="Ankyrin_rpt-contain_sf"/>
</dbReference>
<dbReference type="EC" id="3.5.1.2" evidence="3"/>
<dbReference type="InterPro" id="IPR015868">
    <property type="entry name" value="Glutaminase"/>
</dbReference>
<dbReference type="SUPFAM" id="SSF56601">
    <property type="entry name" value="beta-lactamase/transpeptidase-like"/>
    <property type="match status" value="1"/>
</dbReference>
<dbReference type="Gene3D" id="1.25.40.20">
    <property type="entry name" value="Ankyrin repeat-containing domain"/>
    <property type="match status" value="1"/>
</dbReference>
<gene>
    <name evidence="10" type="ORF">GSOID_T00014692001</name>
</gene>
<comment type="subunit">
    <text evidence="2">Homotetramer.</text>
</comment>
<sequence length="549" mass="61223">MDNSSKQTLEKIFGIFKTEKGQLNVAKFFKTLNDFGILNDDPRVSPFLKRVKEFQEKHPAQLNLAAFLSLLDSTIEPLIVKAFSGKLIIPSFKEFKQLVEQVFEDVRDCKDGKAADYIPQLARVDPDLWGLSVCTVDGQRFNLGDYEKTYTIQSTSKPFTYAMALDLYGSDYVQEYVSAEPSGEGFNEICLDQANKPHNPMINAGAIVTSALVRPDLNLADRFEYMMTKFRKLSGGTYVGFNNSVYLSEKSVADRNFALGYYMKENECFPKNSSLKTILEFYFQLCSIETKCSAHCIMAGTLANGGVCPITGEEVLDDISVQHTLSLMLSCGMYDYSGQFAYKIGLPAKSGVSGSILVVIPNVMAICLYSPRLDKLGNSSRGLLFMEKLLKKVNLHQFDSDNNAAKIDPRGHINDINDLEKNTILQAAMTGDFEMLRRQFSNGADIDVRNVLGQTILHIAVAEENLRIVKYLVDVCEMDIRAKDTWDETPLDIAEKRGNSEISSFLRCRMIIKDLNNGEIENQGGQLADLKDVNRVSVGSEDSGIVSAF</sequence>
<dbReference type="Pfam" id="PF04960">
    <property type="entry name" value="Glutaminase"/>
    <property type="match status" value="1"/>
</dbReference>
<dbReference type="InterPro" id="IPR041541">
    <property type="entry name" value="Glutaminase_EF-hand"/>
</dbReference>
<dbReference type="AlphaFoldDB" id="E4XLU8"/>
<keyword evidence="4" id="KW-0677">Repeat</keyword>
<evidence type="ECO:0000313" key="11">
    <source>
        <dbReference type="Proteomes" id="UP000001307"/>
    </source>
</evidence>